<evidence type="ECO:0000313" key="2">
    <source>
        <dbReference type="EMBL" id="GBM41525.1"/>
    </source>
</evidence>
<dbReference type="Proteomes" id="UP000499080">
    <property type="component" value="Unassembled WGS sequence"/>
</dbReference>
<proteinExistence type="predicted"/>
<dbReference type="EMBL" id="BGPR01000966">
    <property type="protein sequence ID" value="GBM41525.1"/>
    <property type="molecule type" value="Genomic_DNA"/>
</dbReference>
<organism evidence="2 3">
    <name type="scientific">Araneus ventricosus</name>
    <name type="common">Orbweaver spider</name>
    <name type="synonym">Epeira ventricosa</name>
    <dbReference type="NCBI Taxonomy" id="182803"/>
    <lineage>
        <taxon>Eukaryota</taxon>
        <taxon>Metazoa</taxon>
        <taxon>Ecdysozoa</taxon>
        <taxon>Arthropoda</taxon>
        <taxon>Chelicerata</taxon>
        <taxon>Arachnida</taxon>
        <taxon>Araneae</taxon>
        <taxon>Araneomorphae</taxon>
        <taxon>Entelegynae</taxon>
        <taxon>Araneoidea</taxon>
        <taxon>Araneidae</taxon>
        <taxon>Araneus</taxon>
    </lineage>
</organism>
<feature type="region of interest" description="Disordered" evidence="1">
    <location>
        <begin position="67"/>
        <end position="95"/>
    </location>
</feature>
<reference evidence="2 3" key="1">
    <citation type="journal article" date="2019" name="Sci. Rep.">
        <title>Orb-weaving spider Araneus ventricosus genome elucidates the spidroin gene catalogue.</title>
        <authorList>
            <person name="Kono N."/>
            <person name="Nakamura H."/>
            <person name="Ohtoshi R."/>
            <person name="Moran D.A.P."/>
            <person name="Shinohara A."/>
            <person name="Yoshida Y."/>
            <person name="Fujiwara M."/>
            <person name="Mori M."/>
            <person name="Tomita M."/>
            <person name="Arakawa K."/>
        </authorList>
    </citation>
    <scope>NUCLEOTIDE SEQUENCE [LARGE SCALE GENOMIC DNA]</scope>
</reference>
<evidence type="ECO:0000313" key="3">
    <source>
        <dbReference type="Proteomes" id="UP000499080"/>
    </source>
</evidence>
<gene>
    <name evidence="2" type="ORF">AVEN_32330_1</name>
</gene>
<accession>A0A4Y2FM38</accession>
<sequence>MYKKTHASHFSKVKDRLLHHLASLVIFEKNPGLYLSAGHKHGQRQSKGDESDHDEFCVHTERPLDSTEEKTCEGSQADWQASSKDTAAGCNNKKF</sequence>
<evidence type="ECO:0000256" key="1">
    <source>
        <dbReference type="SAM" id="MobiDB-lite"/>
    </source>
</evidence>
<name>A0A4Y2FM38_ARAVE</name>
<keyword evidence="3" id="KW-1185">Reference proteome</keyword>
<feature type="compositionally biased region" description="Polar residues" evidence="1">
    <location>
        <begin position="73"/>
        <end position="85"/>
    </location>
</feature>
<protein>
    <submittedName>
        <fullName evidence="2">Uncharacterized protein</fullName>
    </submittedName>
</protein>
<comment type="caution">
    <text evidence="2">The sequence shown here is derived from an EMBL/GenBank/DDBJ whole genome shotgun (WGS) entry which is preliminary data.</text>
</comment>
<dbReference type="AlphaFoldDB" id="A0A4Y2FM38"/>